<name>A0ABW0NWI2_9HYPH</name>
<feature type="region of interest" description="Disordered" evidence="1">
    <location>
        <begin position="128"/>
        <end position="157"/>
    </location>
</feature>
<dbReference type="EMBL" id="JBHSLU010000007">
    <property type="protein sequence ID" value="MFC5504450.1"/>
    <property type="molecule type" value="Genomic_DNA"/>
</dbReference>
<evidence type="ECO:0000256" key="1">
    <source>
        <dbReference type="SAM" id="MobiDB-lite"/>
    </source>
</evidence>
<protein>
    <submittedName>
        <fullName evidence="3">Uncharacterized protein</fullName>
    </submittedName>
</protein>
<evidence type="ECO:0000313" key="4">
    <source>
        <dbReference type="Proteomes" id="UP001596060"/>
    </source>
</evidence>
<accession>A0ABW0NWI2</accession>
<proteinExistence type="predicted"/>
<keyword evidence="2" id="KW-0732">Signal</keyword>
<gene>
    <name evidence="3" type="ORF">ACFPN9_04180</name>
</gene>
<feature type="signal peptide" evidence="2">
    <location>
        <begin position="1"/>
        <end position="18"/>
    </location>
</feature>
<dbReference type="Proteomes" id="UP001596060">
    <property type="component" value="Unassembled WGS sequence"/>
</dbReference>
<dbReference type="RefSeq" id="WP_082733114.1">
    <property type="nucleotide sequence ID" value="NZ_JBHSLU010000007.1"/>
</dbReference>
<evidence type="ECO:0000256" key="2">
    <source>
        <dbReference type="SAM" id="SignalP"/>
    </source>
</evidence>
<organism evidence="3 4">
    <name type="scientific">Bosea massiliensis</name>
    <dbReference type="NCBI Taxonomy" id="151419"/>
    <lineage>
        <taxon>Bacteria</taxon>
        <taxon>Pseudomonadati</taxon>
        <taxon>Pseudomonadota</taxon>
        <taxon>Alphaproteobacteria</taxon>
        <taxon>Hyphomicrobiales</taxon>
        <taxon>Boseaceae</taxon>
        <taxon>Bosea</taxon>
    </lineage>
</organism>
<feature type="compositionally biased region" description="Gly residues" evidence="1">
    <location>
        <begin position="133"/>
        <end position="150"/>
    </location>
</feature>
<keyword evidence="4" id="KW-1185">Reference proteome</keyword>
<feature type="chain" id="PRO_5047107457" evidence="2">
    <location>
        <begin position="19"/>
        <end position="157"/>
    </location>
</feature>
<evidence type="ECO:0000313" key="3">
    <source>
        <dbReference type="EMBL" id="MFC5504450.1"/>
    </source>
</evidence>
<comment type="caution">
    <text evidence="3">The sequence shown here is derived from an EMBL/GenBank/DDBJ whole genome shotgun (WGS) entry which is preliminary data.</text>
</comment>
<reference evidence="4" key="1">
    <citation type="journal article" date="2019" name="Int. J. Syst. Evol. Microbiol.">
        <title>The Global Catalogue of Microorganisms (GCM) 10K type strain sequencing project: providing services to taxonomists for standard genome sequencing and annotation.</title>
        <authorList>
            <consortium name="The Broad Institute Genomics Platform"/>
            <consortium name="The Broad Institute Genome Sequencing Center for Infectious Disease"/>
            <person name="Wu L."/>
            <person name="Ma J."/>
        </authorList>
    </citation>
    <scope>NUCLEOTIDE SEQUENCE [LARGE SCALE GENOMIC DNA]</scope>
    <source>
        <strain evidence="4">CCUG 43117</strain>
    </source>
</reference>
<sequence length="157" mass="16331">MRRSLASGVIATMGLAAAALLDAAPARAQASGCEKIQALLQERQSLVASLNAAQKSKRKLTPQQACSTMTKLVSNGATTVKFATDNQDWCQIPPSFIEGMKADNQKAAGIRTQACNAVKQQAEMMRRAQQQAQGGGNPFGGGDAITGGGMRIPQGAL</sequence>